<keyword evidence="3 7" id="KW-1134">Transmembrane beta strand</keyword>
<keyword evidence="5 7" id="KW-0472">Membrane</keyword>
<gene>
    <name evidence="10" type="ORF">J8H85_05375</name>
</gene>
<dbReference type="Pfam" id="PF13715">
    <property type="entry name" value="CarbopepD_reg_2"/>
    <property type="match status" value="1"/>
</dbReference>
<evidence type="ECO:0000256" key="8">
    <source>
        <dbReference type="SAM" id="SignalP"/>
    </source>
</evidence>
<comment type="caution">
    <text evidence="10">The sequence shown here is derived from an EMBL/GenBank/DDBJ whole genome shotgun (WGS) entry which is preliminary data.</text>
</comment>
<dbReference type="Gene3D" id="2.60.40.1120">
    <property type="entry name" value="Carboxypeptidase-like, regulatory domain"/>
    <property type="match status" value="1"/>
</dbReference>
<keyword evidence="11" id="KW-1185">Reference proteome</keyword>
<feature type="chain" id="PRO_5046659978" evidence="8">
    <location>
        <begin position="23"/>
        <end position="1113"/>
    </location>
</feature>
<accession>A0ABS4BRQ8</accession>
<dbReference type="InterPro" id="IPR036942">
    <property type="entry name" value="Beta-barrel_TonB_sf"/>
</dbReference>
<evidence type="ECO:0000313" key="11">
    <source>
        <dbReference type="Proteomes" id="UP000670776"/>
    </source>
</evidence>
<dbReference type="EMBL" id="JAGJCB010000003">
    <property type="protein sequence ID" value="MBP0903249.1"/>
    <property type="molecule type" value="Genomic_DNA"/>
</dbReference>
<dbReference type="InterPro" id="IPR023997">
    <property type="entry name" value="TonB-dep_OMP_SusC/RagA_CS"/>
</dbReference>
<feature type="signal peptide" evidence="8">
    <location>
        <begin position="1"/>
        <end position="22"/>
    </location>
</feature>
<evidence type="ECO:0000313" key="10">
    <source>
        <dbReference type="EMBL" id="MBP0903249.1"/>
    </source>
</evidence>
<evidence type="ECO:0000259" key="9">
    <source>
        <dbReference type="Pfam" id="PF07715"/>
    </source>
</evidence>
<dbReference type="SUPFAM" id="SSF56935">
    <property type="entry name" value="Porins"/>
    <property type="match status" value="1"/>
</dbReference>
<dbReference type="NCBIfam" id="TIGR04056">
    <property type="entry name" value="OMP_RagA_SusC"/>
    <property type="match status" value="1"/>
</dbReference>
<keyword evidence="6 7" id="KW-0998">Cell outer membrane</keyword>
<evidence type="ECO:0000256" key="2">
    <source>
        <dbReference type="ARBA" id="ARBA00022448"/>
    </source>
</evidence>
<keyword evidence="8" id="KW-0732">Signal</keyword>
<dbReference type="Pfam" id="PF07715">
    <property type="entry name" value="Plug"/>
    <property type="match status" value="1"/>
</dbReference>
<dbReference type="Proteomes" id="UP000670776">
    <property type="component" value="Unassembled WGS sequence"/>
</dbReference>
<dbReference type="InterPro" id="IPR008969">
    <property type="entry name" value="CarboxyPept-like_regulatory"/>
</dbReference>
<evidence type="ECO:0000256" key="6">
    <source>
        <dbReference type="ARBA" id="ARBA00023237"/>
    </source>
</evidence>
<dbReference type="InterPro" id="IPR023996">
    <property type="entry name" value="TonB-dep_OMP_SusC/RagA"/>
</dbReference>
<evidence type="ECO:0000256" key="7">
    <source>
        <dbReference type="PROSITE-ProRule" id="PRU01360"/>
    </source>
</evidence>
<dbReference type="InterPro" id="IPR039426">
    <property type="entry name" value="TonB-dep_rcpt-like"/>
</dbReference>
<reference evidence="10 11" key="1">
    <citation type="submission" date="2021-04" db="EMBL/GenBank/DDBJ databases">
        <title>Mariniflexile gromovii gen. nov., sp. nov., a gliding bacterium isolated from the sea urchin Strongylocentrotus intermedius.</title>
        <authorList>
            <person name="Ko S."/>
            <person name="Le V."/>
            <person name="Ahn C.-Y."/>
            <person name="Oh H.-M."/>
        </authorList>
    </citation>
    <scope>NUCLEOTIDE SEQUENCE [LARGE SCALE GENOMIC DNA]</scope>
    <source>
        <strain evidence="10 11">KCTC 12570</strain>
    </source>
</reference>
<dbReference type="Gene3D" id="2.40.170.20">
    <property type="entry name" value="TonB-dependent receptor, beta-barrel domain"/>
    <property type="match status" value="1"/>
</dbReference>
<proteinExistence type="inferred from homology"/>
<comment type="subcellular location">
    <subcellularLocation>
        <location evidence="1 7">Cell outer membrane</location>
        <topology evidence="1 7">Multi-pass membrane protein</topology>
    </subcellularLocation>
</comment>
<dbReference type="InterPro" id="IPR037066">
    <property type="entry name" value="Plug_dom_sf"/>
</dbReference>
<organism evidence="10 11">
    <name type="scientific">Mariniflexile gromovii</name>
    <dbReference type="NCBI Taxonomy" id="362523"/>
    <lineage>
        <taxon>Bacteria</taxon>
        <taxon>Pseudomonadati</taxon>
        <taxon>Bacteroidota</taxon>
        <taxon>Flavobacteriia</taxon>
        <taxon>Flavobacteriales</taxon>
        <taxon>Flavobacteriaceae</taxon>
        <taxon>Mariniflexile</taxon>
    </lineage>
</organism>
<name>A0ABS4BRQ8_9FLAO</name>
<dbReference type="RefSeq" id="WP_209653367.1">
    <property type="nucleotide sequence ID" value="NZ_JAGJCB010000003.1"/>
</dbReference>
<dbReference type="InterPro" id="IPR012910">
    <property type="entry name" value="Plug_dom"/>
</dbReference>
<feature type="domain" description="TonB-dependent receptor plug" evidence="9">
    <location>
        <begin position="119"/>
        <end position="242"/>
    </location>
</feature>
<evidence type="ECO:0000256" key="4">
    <source>
        <dbReference type="ARBA" id="ARBA00022692"/>
    </source>
</evidence>
<evidence type="ECO:0000256" key="5">
    <source>
        <dbReference type="ARBA" id="ARBA00023136"/>
    </source>
</evidence>
<protein>
    <submittedName>
        <fullName evidence="10">SusC/RagA family TonB-linked outer membrane protein</fullName>
    </submittedName>
</protein>
<sequence>MKLKLTGLLMLFMAFSIQLSYAQDKTITGKITDADGLPLASATIIVDGTSKGVVSDFDGNYSITATANSVLKISFIGMKTQLIPVGSNTTINVVLTEDLESLDTVVVTGYQKIDRKLFTGSASTLQASDIKLEGVADISRGLQGQVAGVEIENVSGTFGTAPVVRIRGNASINGANKPLWVIDGVVLEDAVELSNQDITTGNLETILSSSTAGIGPNDVETFTVLKDASATAQYGARALNGVIVITTKRGKTGKPSINFTTSLTTRNKPSYSQFNILSSGDEMGVYQELYEKGWIDIANSNTARNHGVFSDMFYKITNNELAWGPGGSPNYNYLQRYSNANTDWFDVLFKDSFVYTNTFSISSGTDKARYRASVSSLKDEGQSIADNVKNYTTNLNADFNLSDDFVLGFKLTANVRDQRIAASQDREFDALSGVYERNFDINPFNFALYSSRSMTPYDENGDLQYFRRNWAPFNILHEVNNNYVDLDLIDLSLQTNLDWKINKDITFNTVLQARRYRSSAVQTIHENSNNAAAYRADSPLVRNSNIFLFDDPDAPELEPYSVLPNGGFRKTTDNSLDNLFMRNSLNYSHTFNNVQQVDLLLGQEIRSSNRTEEFNDGWGYLFDKGGLIISDPNFIRFLDSRGEDYFRVEETKNRAWGMFSTAAYSYDSRYIINGTYTYFGDNRTGNSRAARYLPTWNISGAWNIHRESFIDNASWVNLLKLKSTYGLSGSNPYNASAGLIVFGVEPLRPQATEREIALLIDQLENSELTFEKLYEWNIGLETAFFNNRLGIEVEYYQRKSEDLIGFVETNGVGGESIKLGNIGKLDRDGFEVSLRTTNIETSNFNWTSNFNFSHSKSEITEWDARDRVGDAISRNGGNFVGYPAGALFSIPFAGLDSNGIPTFYDEDGEIIQTLNLQEREDVLEHVKYDGPTEPVFFGGFNNTFSYKNLSLNVGFAYRGGNKIRLDDVYDVRLSDGSARLYDDFSSLSGDLINRWSLPGDENITNIPSILTETATQALRSQGLNPYDLYNKSDIRVADGDFVRLKNIRLSYSLPKSIIDKTKMKSGSISLSAHNLWLIYSDDKLNGVDPEFFQSGGVSLPLTSTYTFTLNLNF</sequence>
<dbReference type="NCBIfam" id="TIGR04057">
    <property type="entry name" value="SusC_RagA_signa"/>
    <property type="match status" value="1"/>
</dbReference>
<evidence type="ECO:0000256" key="3">
    <source>
        <dbReference type="ARBA" id="ARBA00022452"/>
    </source>
</evidence>
<keyword evidence="4 7" id="KW-0812">Transmembrane</keyword>
<keyword evidence="2 7" id="KW-0813">Transport</keyword>
<evidence type="ECO:0000256" key="1">
    <source>
        <dbReference type="ARBA" id="ARBA00004571"/>
    </source>
</evidence>
<dbReference type="SUPFAM" id="SSF49464">
    <property type="entry name" value="Carboxypeptidase regulatory domain-like"/>
    <property type="match status" value="1"/>
</dbReference>
<dbReference type="PROSITE" id="PS52016">
    <property type="entry name" value="TONB_DEPENDENT_REC_3"/>
    <property type="match status" value="1"/>
</dbReference>
<dbReference type="Gene3D" id="2.170.130.10">
    <property type="entry name" value="TonB-dependent receptor, plug domain"/>
    <property type="match status" value="1"/>
</dbReference>
<comment type="similarity">
    <text evidence="7">Belongs to the TonB-dependent receptor family.</text>
</comment>